<dbReference type="AlphaFoldDB" id="A0A2I7LC96"/>
<reference evidence="2 3" key="2">
    <citation type="journal article" date="2017" name="Genome Biol. Evol.">
        <title>Trajectories and Drivers of Genome Evolution in Surface-Associated Marine Phaeobacter.</title>
        <authorList>
            <person name="Freese H.M."/>
            <person name="Sikorski J."/>
            <person name="Bunk B."/>
            <person name="Scheuner C."/>
            <person name="Meier-Kolthoff J.P."/>
            <person name="Sproer C."/>
            <person name="Gram L."/>
            <person name="Overmann J."/>
        </authorList>
    </citation>
    <scope>NUCLEOTIDE SEQUENCE [LARGE SCALE GENOMIC DNA]</scope>
    <source>
        <strain evidence="2 3">P88</strain>
    </source>
</reference>
<proteinExistence type="predicted"/>
<reference evidence="2 3" key="1">
    <citation type="journal article" date="2017" name="Front. Microbiol.">
        <title>Phaeobacter piscinae sp. nov., a species of the Roseobacter group and potential aquaculture probiont.</title>
        <authorList>
            <person name="Sonnenschein E.C."/>
            <person name="Phippen C.B.W."/>
            <person name="Nielsen K.F."/>
            <person name="Mateiu R.V."/>
            <person name="Melchiorsen J."/>
            <person name="Gram L."/>
            <person name="Overmann J."/>
            <person name="Freese H.M."/>
        </authorList>
    </citation>
    <scope>NUCLEOTIDE SEQUENCE [LARGE SCALE GENOMIC DNA]</scope>
    <source>
        <strain evidence="2 3">P88</strain>
    </source>
</reference>
<dbReference type="RefSeq" id="WP_102870299.1">
    <property type="nucleotide sequence ID" value="NZ_CANLFJ010000005.1"/>
</dbReference>
<sequence>MGFFADRSGLETFAGQSPVDVAKPMVAIIFIWSGAAIAGNLIAAPAKFQAPSLTLPVALDVGRMQFQWLGVAEAVCAFLVLALLLASKRMASWQLVAVFAAFALQRLWILPVLDERTLAIIAGQPVKESSLHLVYIAAEVVKAACLVWAGSQAMRPLSARSRA</sequence>
<organism evidence="2 3">
    <name type="scientific">Phaeobacter inhibens</name>
    <dbReference type="NCBI Taxonomy" id="221822"/>
    <lineage>
        <taxon>Bacteria</taxon>
        <taxon>Pseudomonadati</taxon>
        <taxon>Pseudomonadota</taxon>
        <taxon>Alphaproteobacteria</taxon>
        <taxon>Rhodobacterales</taxon>
        <taxon>Roseobacteraceae</taxon>
        <taxon>Phaeobacter</taxon>
    </lineage>
</organism>
<keyword evidence="1" id="KW-0812">Transmembrane</keyword>
<evidence type="ECO:0008006" key="4">
    <source>
        <dbReference type="Google" id="ProtNLM"/>
    </source>
</evidence>
<evidence type="ECO:0000313" key="3">
    <source>
        <dbReference type="Proteomes" id="UP000236447"/>
    </source>
</evidence>
<feature type="transmembrane region" description="Helical" evidence="1">
    <location>
        <begin position="26"/>
        <end position="46"/>
    </location>
</feature>
<feature type="transmembrane region" description="Helical" evidence="1">
    <location>
        <begin position="66"/>
        <end position="86"/>
    </location>
</feature>
<dbReference type="EMBL" id="CP010725">
    <property type="protein sequence ID" value="AUQ99865.1"/>
    <property type="molecule type" value="Genomic_DNA"/>
</dbReference>
<accession>A0A2I7LC96</accession>
<keyword evidence="1" id="KW-1133">Transmembrane helix</keyword>
<dbReference type="Proteomes" id="UP000236447">
    <property type="component" value="Chromosome"/>
</dbReference>
<gene>
    <name evidence="2" type="ORF">PhaeoP88_02510</name>
</gene>
<evidence type="ECO:0000313" key="2">
    <source>
        <dbReference type="EMBL" id="AUQ99865.1"/>
    </source>
</evidence>
<evidence type="ECO:0000256" key="1">
    <source>
        <dbReference type="SAM" id="Phobius"/>
    </source>
</evidence>
<keyword evidence="1" id="KW-0472">Membrane</keyword>
<name>A0A2I7LC96_9RHOB</name>
<protein>
    <recommendedName>
        <fullName evidence="4">DUF4149 domain-containing protein</fullName>
    </recommendedName>
</protein>